<feature type="domain" description="Ribonuclease H1 N-terminal" evidence="2">
    <location>
        <begin position="12"/>
        <end position="54"/>
    </location>
</feature>
<accession>A0A316U8G9</accession>
<dbReference type="AlphaFoldDB" id="A0A316U8G9"/>
<evidence type="ECO:0000313" key="4">
    <source>
        <dbReference type="Proteomes" id="UP000245942"/>
    </source>
</evidence>
<proteinExistence type="predicted"/>
<dbReference type="SUPFAM" id="SSF55658">
    <property type="entry name" value="L9 N-domain-like"/>
    <property type="match status" value="1"/>
</dbReference>
<name>A0A316U8G9_9BASI</name>
<protein>
    <recommendedName>
        <fullName evidence="2">Ribonuclease H1 N-terminal domain-containing protein</fullName>
    </recommendedName>
</protein>
<dbReference type="EMBL" id="KZ819325">
    <property type="protein sequence ID" value="PWN21540.1"/>
    <property type="molecule type" value="Genomic_DNA"/>
</dbReference>
<organism evidence="3 4">
    <name type="scientific">Pseudomicrostroma glucosiphilum</name>
    <dbReference type="NCBI Taxonomy" id="1684307"/>
    <lineage>
        <taxon>Eukaryota</taxon>
        <taxon>Fungi</taxon>
        <taxon>Dikarya</taxon>
        <taxon>Basidiomycota</taxon>
        <taxon>Ustilaginomycotina</taxon>
        <taxon>Exobasidiomycetes</taxon>
        <taxon>Microstromatales</taxon>
        <taxon>Microstromatales incertae sedis</taxon>
        <taxon>Pseudomicrostroma</taxon>
    </lineage>
</organism>
<dbReference type="InterPro" id="IPR009027">
    <property type="entry name" value="Ribosomal_bL9/RNase_H1_N"/>
</dbReference>
<sequence>MSRKNRRHPAMFYAVAQGGRLGIYTTWAEAERECSGFPNNRHARFKTRAEAQAYLDRFVSADSASARQQDDSGQEQTGHLLSHHSHDIAMRAEGDWPQVRGLGSPAAQGYNAGGLDRALGLAAAGPTLNGQCWRNSPLLSETDLSPPCEDLAAQRTHQDQDRLARIQTLAAPPSRGCSHGPQCPAGRNCVSSYFVRRP</sequence>
<dbReference type="Proteomes" id="UP000245942">
    <property type="component" value="Unassembled WGS sequence"/>
</dbReference>
<gene>
    <name evidence="3" type="ORF">BCV69DRAFT_173131</name>
</gene>
<dbReference type="RefSeq" id="XP_025348700.1">
    <property type="nucleotide sequence ID" value="XM_025489515.1"/>
</dbReference>
<dbReference type="InterPro" id="IPR037056">
    <property type="entry name" value="RNase_H1_N_sf"/>
</dbReference>
<reference evidence="3 4" key="1">
    <citation type="journal article" date="2018" name="Mol. Biol. Evol.">
        <title>Broad Genomic Sampling Reveals a Smut Pathogenic Ancestry of the Fungal Clade Ustilaginomycotina.</title>
        <authorList>
            <person name="Kijpornyongpan T."/>
            <person name="Mondo S.J."/>
            <person name="Barry K."/>
            <person name="Sandor L."/>
            <person name="Lee J."/>
            <person name="Lipzen A."/>
            <person name="Pangilinan J."/>
            <person name="LaButti K."/>
            <person name="Hainaut M."/>
            <person name="Henrissat B."/>
            <person name="Grigoriev I.V."/>
            <person name="Spatafora J.W."/>
            <person name="Aime M.C."/>
        </authorList>
    </citation>
    <scope>NUCLEOTIDE SEQUENCE [LARGE SCALE GENOMIC DNA]</scope>
    <source>
        <strain evidence="3 4">MCA 4718</strain>
    </source>
</reference>
<evidence type="ECO:0000259" key="2">
    <source>
        <dbReference type="Pfam" id="PF01693"/>
    </source>
</evidence>
<dbReference type="GeneID" id="37011249"/>
<keyword evidence="4" id="KW-1185">Reference proteome</keyword>
<dbReference type="Pfam" id="PF01693">
    <property type="entry name" value="Cauli_VI"/>
    <property type="match status" value="1"/>
</dbReference>
<evidence type="ECO:0000256" key="1">
    <source>
        <dbReference type="SAM" id="MobiDB-lite"/>
    </source>
</evidence>
<dbReference type="STRING" id="1684307.A0A316U8G9"/>
<evidence type="ECO:0000313" key="3">
    <source>
        <dbReference type="EMBL" id="PWN21540.1"/>
    </source>
</evidence>
<dbReference type="Gene3D" id="3.40.970.10">
    <property type="entry name" value="Ribonuclease H1, N-terminal domain"/>
    <property type="match status" value="1"/>
</dbReference>
<feature type="region of interest" description="Disordered" evidence="1">
    <location>
        <begin position="61"/>
        <end position="80"/>
    </location>
</feature>
<dbReference type="InterPro" id="IPR011320">
    <property type="entry name" value="RNase_H1_N"/>
</dbReference>
<dbReference type="OrthoDB" id="407198at2759"/>